<evidence type="ECO:0000313" key="2">
    <source>
        <dbReference type="Proteomes" id="UP000612893"/>
    </source>
</evidence>
<accession>A0A934K3N1</accession>
<name>A0A934K3N1_9BACT</name>
<dbReference type="EMBL" id="JAEKNR010000020">
    <property type="protein sequence ID" value="MBJ7596732.1"/>
    <property type="molecule type" value="Genomic_DNA"/>
</dbReference>
<reference evidence="1" key="1">
    <citation type="submission" date="2020-10" db="EMBL/GenBank/DDBJ databases">
        <title>Ca. Dormibacterota MAGs.</title>
        <authorList>
            <person name="Montgomery K."/>
        </authorList>
    </citation>
    <scope>NUCLEOTIDE SEQUENCE [LARGE SCALE GENOMIC DNA]</scope>
    <source>
        <strain evidence="1">SC8812_S17_10</strain>
    </source>
</reference>
<comment type="caution">
    <text evidence="1">The sequence shown here is derived from an EMBL/GenBank/DDBJ whole genome shotgun (WGS) entry which is preliminary data.</text>
</comment>
<organism evidence="1 2">
    <name type="scientific">Candidatus Nephthysia bennettiae</name>
    <dbReference type="NCBI Taxonomy" id="3127016"/>
    <lineage>
        <taxon>Bacteria</taxon>
        <taxon>Bacillati</taxon>
        <taxon>Candidatus Dormiibacterota</taxon>
        <taxon>Candidatus Dormibacteria</taxon>
        <taxon>Candidatus Dormibacterales</taxon>
        <taxon>Candidatus Dormibacteraceae</taxon>
        <taxon>Candidatus Nephthysia</taxon>
    </lineage>
</organism>
<evidence type="ECO:0000313" key="1">
    <source>
        <dbReference type="EMBL" id="MBJ7596732.1"/>
    </source>
</evidence>
<dbReference type="Proteomes" id="UP000612893">
    <property type="component" value="Unassembled WGS sequence"/>
</dbReference>
<gene>
    <name evidence="1" type="ORF">JF922_01410</name>
</gene>
<dbReference type="RefSeq" id="WP_338198561.1">
    <property type="nucleotide sequence ID" value="NZ_JAEKNR010000020.1"/>
</dbReference>
<protein>
    <submittedName>
        <fullName evidence="1">Uncharacterized protein</fullName>
    </submittedName>
</protein>
<proteinExistence type="predicted"/>
<dbReference type="AlphaFoldDB" id="A0A934K3N1"/>
<sequence length="102" mass="11374">MESARSVRPLRLRARHYHLSDTTIGGHSGYRDDVFPTRRAALAAARERAQWLAALTGLKVQALDDPGRYLLTTGRAYDAGRIIELEDCDDPDCLDLAYDSVI</sequence>
<keyword evidence="2" id="KW-1185">Reference proteome</keyword>